<keyword evidence="10" id="KW-0378">Hydrolase</keyword>
<feature type="region of interest" description="Disordered" evidence="8">
    <location>
        <begin position="1"/>
        <end position="46"/>
    </location>
</feature>
<dbReference type="GO" id="GO:0008233">
    <property type="term" value="F:peptidase activity"/>
    <property type="evidence" value="ECO:0007669"/>
    <property type="project" value="UniProtKB-KW"/>
</dbReference>
<feature type="coiled-coil region" evidence="7">
    <location>
        <begin position="224"/>
        <end position="281"/>
    </location>
</feature>
<dbReference type="InterPro" id="IPR036013">
    <property type="entry name" value="Band_7/SPFH_dom_sf"/>
</dbReference>
<comment type="subunit">
    <text evidence="6">HflC and HflK may interact to form a multimeric complex.</text>
</comment>
<dbReference type="GO" id="GO:0006508">
    <property type="term" value="P:proteolysis"/>
    <property type="evidence" value="ECO:0007669"/>
    <property type="project" value="UniProtKB-KW"/>
</dbReference>
<feature type="compositionally biased region" description="Gly residues" evidence="8">
    <location>
        <begin position="8"/>
        <end position="20"/>
    </location>
</feature>
<dbReference type="NCBIfam" id="TIGR01933">
    <property type="entry name" value="hflK"/>
    <property type="match status" value="1"/>
</dbReference>
<keyword evidence="10" id="KW-0645">Protease</keyword>
<dbReference type="EMBL" id="JBHSSW010000066">
    <property type="protein sequence ID" value="MFC6200212.1"/>
    <property type="molecule type" value="Genomic_DNA"/>
</dbReference>
<organism evidence="10 11">
    <name type="scientific">Ponticaulis profundi</name>
    <dbReference type="NCBI Taxonomy" id="2665222"/>
    <lineage>
        <taxon>Bacteria</taxon>
        <taxon>Pseudomonadati</taxon>
        <taxon>Pseudomonadota</taxon>
        <taxon>Alphaproteobacteria</taxon>
        <taxon>Hyphomonadales</taxon>
        <taxon>Hyphomonadaceae</taxon>
        <taxon>Ponticaulis</taxon>
    </lineage>
</organism>
<comment type="function">
    <text evidence="6">HflC and HflK could encode or regulate a protease.</text>
</comment>
<keyword evidence="5" id="KW-0472">Membrane</keyword>
<dbReference type="PANTHER" id="PTHR43327:SF2">
    <property type="entry name" value="MODULATOR OF FTSH PROTEASE HFLK"/>
    <property type="match status" value="1"/>
</dbReference>
<evidence type="ECO:0000256" key="3">
    <source>
        <dbReference type="ARBA" id="ARBA00022692"/>
    </source>
</evidence>
<evidence type="ECO:0000256" key="8">
    <source>
        <dbReference type="SAM" id="MobiDB-lite"/>
    </source>
</evidence>
<evidence type="ECO:0000256" key="2">
    <source>
        <dbReference type="ARBA" id="ARBA00006971"/>
    </source>
</evidence>
<keyword evidence="3" id="KW-0812">Transmembrane</keyword>
<dbReference type="InterPro" id="IPR020980">
    <property type="entry name" value="Membrane_HflK_N"/>
</dbReference>
<dbReference type="Gene3D" id="3.30.479.30">
    <property type="entry name" value="Band 7 domain"/>
    <property type="match status" value="1"/>
</dbReference>
<keyword evidence="4" id="KW-1133">Transmembrane helix</keyword>
<evidence type="ECO:0000256" key="7">
    <source>
        <dbReference type="SAM" id="Coils"/>
    </source>
</evidence>
<accession>A0ABW1SG06</accession>
<dbReference type="InterPro" id="IPR010201">
    <property type="entry name" value="HflK"/>
</dbReference>
<evidence type="ECO:0000256" key="5">
    <source>
        <dbReference type="ARBA" id="ARBA00023136"/>
    </source>
</evidence>
<dbReference type="SUPFAM" id="SSF117892">
    <property type="entry name" value="Band 7/SPFH domain"/>
    <property type="match status" value="1"/>
</dbReference>
<evidence type="ECO:0000259" key="9">
    <source>
        <dbReference type="SMART" id="SM00244"/>
    </source>
</evidence>
<keyword evidence="11" id="KW-1185">Reference proteome</keyword>
<protein>
    <recommendedName>
        <fullName evidence="6">Protein HflK</fullName>
    </recommendedName>
</protein>
<dbReference type="RefSeq" id="WP_377382322.1">
    <property type="nucleotide sequence ID" value="NZ_JBHSSW010000066.1"/>
</dbReference>
<feature type="domain" description="Band 7" evidence="9">
    <location>
        <begin position="94"/>
        <end position="262"/>
    </location>
</feature>
<dbReference type="CDD" id="cd03404">
    <property type="entry name" value="SPFH_HflK"/>
    <property type="match status" value="1"/>
</dbReference>
<dbReference type="Proteomes" id="UP001596303">
    <property type="component" value="Unassembled WGS sequence"/>
</dbReference>
<keyword evidence="7" id="KW-0175">Coiled coil</keyword>
<gene>
    <name evidence="10" type="primary">hflK</name>
    <name evidence="10" type="ORF">ACFQDM_19230</name>
</gene>
<comment type="similarity">
    <text evidence="2 6">Belongs to the band 7/mec-2 family. HflK subfamily.</text>
</comment>
<dbReference type="Pfam" id="PF01145">
    <property type="entry name" value="Band_7"/>
    <property type="match status" value="1"/>
</dbReference>
<name>A0ABW1SG06_9PROT</name>
<comment type="caution">
    <text evidence="10">The sequence shown here is derived from an EMBL/GenBank/DDBJ whole genome shotgun (WGS) entry which is preliminary data.</text>
</comment>
<evidence type="ECO:0000256" key="6">
    <source>
        <dbReference type="RuleBase" id="RU364113"/>
    </source>
</evidence>
<dbReference type="SMART" id="SM00244">
    <property type="entry name" value="PHB"/>
    <property type="match status" value="1"/>
</dbReference>
<dbReference type="InterPro" id="IPR001107">
    <property type="entry name" value="Band_7"/>
</dbReference>
<evidence type="ECO:0000313" key="10">
    <source>
        <dbReference type="EMBL" id="MFC6200212.1"/>
    </source>
</evidence>
<evidence type="ECO:0000256" key="1">
    <source>
        <dbReference type="ARBA" id="ARBA00004167"/>
    </source>
</evidence>
<proteinExistence type="inferred from homology"/>
<dbReference type="Pfam" id="PF12221">
    <property type="entry name" value="HflK_N"/>
    <property type="match status" value="1"/>
</dbReference>
<dbReference type="PANTHER" id="PTHR43327">
    <property type="entry name" value="STOMATIN-LIKE PROTEIN 2, MITOCHONDRIAL"/>
    <property type="match status" value="1"/>
</dbReference>
<evidence type="ECO:0000313" key="11">
    <source>
        <dbReference type="Proteomes" id="UP001596303"/>
    </source>
</evidence>
<comment type="subcellular location">
    <subcellularLocation>
        <location evidence="1">Membrane</location>
        <topology evidence="1">Single-pass membrane protein</topology>
    </subcellularLocation>
</comment>
<reference evidence="11" key="1">
    <citation type="journal article" date="2019" name="Int. J. Syst. Evol. Microbiol.">
        <title>The Global Catalogue of Microorganisms (GCM) 10K type strain sequencing project: providing services to taxonomists for standard genome sequencing and annotation.</title>
        <authorList>
            <consortium name="The Broad Institute Genomics Platform"/>
            <consortium name="The Broad Institute Genome Sequencing Center for Infectious Disease"/>
            <person name="Wu L."/>
            <person name="Ma J."/>
        </authorList>
    </citation>
    <scope>NUCLEOTIDE SEQUENCE [LARGE SCALE GENOMIC DNA]</scope>
    <source>
        <strain evidence="11">CGMCC-1.15741</strain>
    </source>
</reference>
<evidence type="ECO:0000256" key="4">
    <source>
        <dbReference type="ARBA" id="ARBA00022989"/>
    </source>
</evidence>
<dbReference type="InterPro" id="IPR050710">
    <property type="entry name" value="Band7/mec-2_domain"/>
</dbReference>
<sequence>MPWNDQKGGNGGPWGSGGGSGDDKNGSPWGRPSGGGQQGPDLEDQLRKVQDRFRGSFKGRGNGGGSGGDGGGKGLGIAGIGFLAVALLLGWGATGAVVVDAGEQAAVFQFGKWKRNLGAGIHFHLPSPIESHEIIPVESQQEVRIGNTLNESLMLTEDENIADVQFSVFWKVKSDQPQNFILNVKDPDEAVPLVAESVMREVVGKSELQRVITTERAEVARQVKEQTQALLDEYEAGIEIIEVQIAKGDPPQQVIEAFNDVNVAQQDAEQLINQAQRYANQVVPEARGEASRMLQEAEGYRDQVIANATGEASRFDQIYEEYRKAPRVTRERMYLETMENVLKRTDKMILDNNSGAVPYLQLDRSGRPNAN</sequence>